<dbReference type="AlphaFoldDB" id="A0AAN8P0Y0"/>
<feature type="compositionally biased region" description="Polar residues" evidence="1">
    <location>
        <begin position="200"/>
        <end position="214"/>
    </location>
</feature>
<proteinExistence type="predicted"/>
<reference evidence="3 4" key="1">
    <citation type="submission" date="2019-10" db="EMBL/GenBank/DDBJ databases">
        <authorList>
            <person name="Palmer J.M."/>
        </authorList>
    </citation>
    <scope>NUCLEOTIDE SEQUENCE [LARGE SCALE GENOMIC DNA]</scope>
    <source>
        <strain evidence="3 4">TWF718</strain>
    </source>
</reference>
<dbReference type="Pfam" id="PF11885">
    <property type="entry name" value="DUF3405"/>
    <property type="match status" value="1"/>
</dbReference>
<feature type="compositionally biased region" description="Basic and acidic residues" evidence="1">
    <location>
        <begin position="215"/>
        <end position="240"/>
    </location>
</feature>
<feature type="transmembrane region" description="Helical" evidence="2">
    <location>
        <begin position="55"/>
        <end position="77"/>
    </location>
</feature>
<keyword evidence="2" id="KW-0812">Transmembrane</keyword>
<evidence type="ECO:0000256" key="2">
    <source>
        <dbReference type="SAM" id="Phobius"/>
    </source>
</evidence>
<feature type="region of interest" description="Disordered" evidence="1">
    <location>
        <begin position="182"/>
        <end position="257"/>
    </location>
</feature>
<comment type="caution">
    <text evidence="3">The sequence shown here is derived from an EMBL/GenBank/DDBJ whole genome shotgun (WGS) entry which is preliminary data.</text>
</comment>
<dbReference type="Proteomes" id="UP001313282">
    <property type="component" value="Unassembled WGS sequence"/>
</dbReference>
<evidence type="ECO:0000256" key="1">
    <source>
        <dbReference type="SAM" id="MobiDB-lite"/>
    </source>
</evidence>
<dbReference type="PANTHER" id="PTHR36205:SF2">
    <property type="entry name" value="MAJOR FACILITATOR SUPERFAMILY TRANSPORTER"/>
    <property type="match status" value="1"/>
</dbReference>
<dbReference type="EMBL" id="JAVHNR010000001">
    <property type="protein sequence ID" value="KAK6355900.1"/>
    <property type="molecule type" value="Genomic_DNA"/>
</dbReference>
<evidence type="ECO:0000313" key="3">
    <source>
        <dbReference type="EMBL" id="KAK6355900.1"/>
    </source>
</evidence>
<accession>A0AAN8P0Y0</accession>
<gene>
    <name evidence="3" type="ORF">TWF718_000279</name>
</gene>
<feature type="region of interest" description="Disordered" evidence="1">
    <location>
        <begin position="26"/>
        <end position="50"/>
    </location>
</feature>
<name>A0AAN8P0Y0_9PEZI</name>
<feature type="compositionally biased region" description="Pro residues" evidence="1">
    <location>
        <begin position="241"/>
        <end position="256"/>
    </location>
</feature>
<evidence type="ECO:0000313" key="4">
    <source>
        <dbReference type="Proteomes" id="UP001313282"/>
    </source>
</evidence>
<keyword evidence="4" id="KW-1185">Reference proteome</keyword>
<dbReference type="InterPro" id="IPR021822">
    <property type="entry name" value="DUF3405"/>
</dbReference>
<sequence>MASLLTSLKSLLPPSLSSSEHRWTLLPTSSQTSPSHNTNNTNNTNSNSSNSGSSIWLTLLTFPFTVSLALTSIYTTYLKGYKLPPINRIRIIFLQLLVGCVVITTVTMVFALSGMTGYTVQKLGVHLDSDAVWKGFPVMTSYYNGIYDLVPKEVNIAENTGPNNSPKASMGYGRFLRRREEVSDPLKDADPASPPKESNDLSPPTESKGSNLPQETKDPNLPKETKDSSTPKEESKKPEKPSQPPKKAPKPIPYHPYPDYASLDSTYKSCESLISNYTGRSSRIKAYKGVMKGMPDPAYGSYEALGLDDSVCFERRTRFGGYGWKDRDEIPKNVKDEDVLFDREWRVDWGKVQDECVKMNSGRFSTKKEAGEDGENGKGGKKKRTAIILRVWNSYSFTRFDYVVLRSLITELNVNTGGEYGVHLLMHVKDTDGIINDRVDVKNEKTRRSILEESIAEEFWGITTLWNEKLMKDEYKELEGGKQWRGHDIYDAYRSIWLSQQWFSKMHKEYEYFWSLEMDVKYTGHWYHLLDKIDAFARNQPRRGLWARNSRFYVPSVHGSYKEFVDMVEAQSPPEERIWGAVEGVKVIDEGLKVKKKFEREEDDKEYSWGKGEDADLVTLSPMFEVTNTTWVIKDDFTGYGNERPENENYNPYWVGPPRRGAVVAVYRFSRRLLNAMEVENRGGRHMGVEMFPASVALQYGLKGVYAPHPVFMDRRWPGRYLERILNGGKWGSSGGSERSLFGRREHHFGGGGFYYGSYWPRGVMGVWMGGEWEGKGGEGWERERGRGCLGGMALHPVKDL</sequence>
<dbReference type="PANTHER" id="PTHR36205">
    <property type="entry name" value="CHROMOSOME 19, WHOLE GENOME SHOTGUN SEQUENCE"/>
    <property type="match status" value="1"/>
</dbReference>
<protein>
    <submittedName>
        <fullName evidence="3">Uncharacterized protein</fullName>
    </submittedName>
</protein>
<keyword evidence="2" id="KW-0472">Membrane</keyword>
<feature type="transmembrane region" description="Helical" evidence="2">
    <location>
        <begin position="89"/>
        <end position="112"/>
    </location>
</feature>
<keyword evidence="2" id="KW-1133">Transmembrane helix</keyword>
<organism evidence="3 4">
    <name type="scientific">Orbilia javanica</name>
    <dbReference type="NCBI Taxonomy" id="47235"/>
    <lineage>
        <taxon>Eukaryota</taxon>
        <taxon>Fungi</taxon>
        <taxon>Dikarya</taxon>
        <taxon>Ascomycota</taxon>
        <taxon>Pezizomycotina</taxon>
        <taxon>Orbiliomycetes</taxon>
        <taxon>Orbiliales</taxon>
        <taxon>Orbiliaceae</taxon>
        <taxon>Orbilia</taxon>
    </lineage>
</organism>